<name>A0A4Q2EJX0_9ACTN</name>
<organism evidence="2 3">
    <name type="scientific">Propioniciclava flava</name>
    <dbReference type="NCBI Taxonomy" id="2072026"/>
    <lineage>
        <taxon>Bacteria</taxon>
        <taxon>Bacillati</taxon>
        <taxon>Actinomycetota</taxon>
        <taxon>Actinomycetes</taxon>
        <taxon>Propionibacteriales</taxon>
        <taxon>Propionibacteriaceae</taxon>
        <taxon>Propioniciclava</taxon>
    </lineage>
</organism>
<evidence type="ECO:0000313" key="3">
    <source>
        <dbReference type="Proteomes" id="UP000290624"/>
    </source>
</evidence>
<dbReference type="InterPro" id="IPR013589">
    <property type="entry name" value="Bac_transglu_N"/>
</dbReference>
<dbReference type="EMBL" id="PPCV01000003">
    <property type="protein sequence ID" value="RXW32774.1"/>
    <property type="molecule type" value="Genomic_DNA"/>
</dbReference>
<dbReference type="InterPro" id="IPR002931">
    <property type="entry name" value="Transglutaminase-like"/>
</dbReference>
<protein>
    <recommendedName>
        <fullName evidence="1">Transglutaminase-like domain-containing protein</fullName>
    </recommendedName>
</protein>
<evidence type="ECO:0000259" key="1">
    <source>
        <dbReference type="SMART" id="SM00460"/>
    </source>
</evidence>
<gene>
    <name evidence="2" type="ORF">C1706_06445</name>
</gene>
<dbReference type="Pfam" id="PF08379">
    <property type="entry name" value="Bact_transglu_N"/>
    <property type="match status" value="1"/>
</dbReference>
<feature type="domain" description="Transglutaminase-like" evidence="1">
    <location>
        <begin position="185"/>
        <end position="255"/>
    </location>
</feature>
<comment type="caution">
    <text evidence="2">The sequence shown here is derived from an EMBL/GenBank/DDBJ whole genome shotgun (WGS) entry which is preliminary data.</text>
</comment>
<dbReference type="PANTHER" id="PTHR33490">
    <property type="entry name" value="BLR5614 PROTEIN-RELATED"/>
    <property type="match status" value="1"/>
</dbReference>
<dbReference type="Gene3D" id="3.10.620.30">
    <property type="match status" value="1"/>
</dbReference>
<sequence length="302" mass="32827">MKPLDPQHFEPRFYEVEHITTYDYSADVRASYGRACLRPRDTATQRICEHTIRVTPEPGLLSEHTDLFGNASHYLEIQQPHRRLEVAKTSLVHVTAIAPDLSALNRWTVAEAAAVPPPGDPTLGAAYLLPSPLIRPTAPVHARALDALAPDAPLGEALDRLITGIYTDFTYSSGVTSVTTSLAELLELKAGVCQDFAHLAIGCLRAVGLPARYVSGYLETQPPPGRPKLRGADATHAWASVGLPDGTWLDLDPTNDCVADGRYVTTAWGRDYRDVTPLKGVIFTDGTTSSLNVSVDVHRVEE</sequence>
<keyword evidence="3" id="KW-1185">Reference proteome</keyword>
<reference evidence="2 3" key="1">
    <citation type="submission" date="2018-01" db="EMBL/GenBank/DDBJ databases">
        <title>Lactibacter flavus gen. nov., sp. nov., a novel bacterium of the family Propionibacteriaceae isolated from raw milk and dairy products.</title>
        <authorList>
            <person name="Wenning M."/>
            <person name="Breitenwieser F."/>
            <person name="Huptas C."/>
            <person name="von Neubeck M."/>
            <person name="Busse H.-J."/>
            <person name="Scherer S."/>
        </authorList>
    </citation>
    <scope>NUCLEOTIDE SEQUENCE [LARGE SCALE GENOMIC DNA]</scope>
    <source>
        <strain evidence="2 3">VG341</strain>
    </source>
</reference>
<dbReference type="Pfam" id="PF01841">
    <property type="entry name" value="Transglut_core"/>
    <property type="match status" value="1"/>
</dbReference>
<dbReference type="PANTHER" id="PTHR33490:SF7">
    <property type="entry name" value="BLR2979 PROTEIN"/>
    <property type="match status" value="1"/>
</dbReference>
<dbReference type="InterPro" id="IPR038765">
    <property type="entry name" value="Papain-like_cys_pep_sf"/>
</dbReference>
<dbReference type="OrthoDB" id="9804023at2"/>
<dbReference type="RefSeq" id="WP_129458386.1">
    <property type="nucleotide sequence ID" value="NZ_PPCV01000003.1"/>
</dbReference>
<dbReference type="Proteomes" id="UP000290624">
    <property type="component" value="Unassembled WGS sequence"/>
</dbReference>
<proteinExistence type="predicted"/>
<dbReference type="AlphaFoldDB" id="A0A4Q2EJX0"/>
<evidence type="ECO:0000313" key="2">
    <source>
        <dbReference type="EMBL" id="RXW32774.1"/>
    </source>
</evidence>
<dbReference type="SUPFAM" id="SSF54001">
    <property type="entry name" value="Cysteine proteinases"/>
    <property type="match status" value="1"/>
</dbReference>
<accession>A0A4Q2EJX0</accession>
<dbReference type="SMART" id="SM00460">
    <property type="entry name" value="TGc"/>
    <property type="match status" value="1"/>
</dbReference>